<comment type="caution">
    <text evidence="1">The sequence shown here is derived from an EMBL/GenBank/DDBJ whole genome shotgun (WGS) entry which is preliminary data.</text>
</comment>
<keyword evidence="2" id="KW-1185">Reference proteome</keyword>
<gene>
    <name evidence="1" type="ORF">GDO81_002407</name>
</gene>
<name>A0AAV7DMY0_ENGPU</name>
<accession>A0AAV7DMY0</accession>
<proteinExistence type="predicted"/>
<organism evidence="1 2">
    <name type="scientific">Engystomops pustulosus</name>
    <name type="common">Tungara frog</name>
    <name type="synonym">Physalaemus pustulosus</name>
    <dbReference type="NCBI Taxonomy" id="76066"/>
    <lineage>
        <taxon>Eukaryota</taxon>
        <taxon>Metazoa</taxon>
        <taxon>Chordata</taxon>
        <taxon>Craniata</taxon>
        <taxon>Vertebrata</taxon>
        <taxon>Euteleostomi</taxon>
        <taxon>Amphibia</taxon>
        <taxon>Batrachia</taxon>
        <taxon>Anura</taxon>
        <taxon>Neobatrachia</taxon>
        <taxon>Hyloidea</taxon>
        <taxon>Leptodactylidae</taxon>
        <taxon>Leiuperinae</taxon>
        <taxon>Engystomops</taxon>
    </lineage>
</organism>
<dbReference type="Proteomes" id="UP000824782">
    <property type="component" value="Unassembled WGS sequence"/>
</dbReference>
<protein>
    <submittedName>
        <fullName evidence="1">Uncharacterized protein</fullName>
    </submittedName>
</protein>
<dbReference type="AlphaFoldDB" id="A0AAV7DMY0"/>
<evidence type="ECO:0000313" key="2">
    <source>
        <dbReference type="Proteomes" id="UP000824782"/>
    </source>
</evidence>
<evidence type="ECO:0000313" key="1">
    <source>
        <dbReference type="EMBL" id="KAG8597847.1"/>
    </source>
</evidence>
<reference evidence="1" key="1">
    <citation type="thesis" date="2020" institute="ProQuest LLC" country="789 East Eisenhower Parkway, Ann Arbor, MI, USA">
        <title>Comparative Genomics and Chromosome Evolution.</title>
        <authorList>
            <person name="Mudd A.B."/>
        </authorList>
    </citation>
    <scope>NUCLEOTIDE SEQUENCE</scope>
    <source>
        <strain evidence="1">237g6f4</strain>
        <tissue evidence="1">Blood</tissue>
    </source>
</reference>
<sequence length="142" mass="16465">MTAPSSAHHVEHRNILFIIRHQWLQLLVLTRTPYFLTWKRRMDHQSRLNCFCYTRHHSSTALCVDGSVHGAEAIIRNPMRSPVAVMYRAVCLGGVWHAMADMSAQDKPLEVLVTWDHSDWGMGFVYFLAIWETLEFRDSAPL</sequence>
<dbReference type="EMBL" id="WNYA01000001">
    <property type="protein sequence ID" value="KAG8597847.1"/>
    <property type="molecule type" value="Genomic_DNA"/>
</dbReference>